<evidence type="ECO:0000259" key="7">
    <source>
        <dbReference type="Pfam" id="PF18052"/>
    </source>
</evidence>
<keyword evidence="11" id="KW-1185">Reference proteome</keyword>
<evidence type="ECO:0000256" key="3">
    <source>
        <dbReference type="ARBA" id="ARBA00022741"/>
    </source>
</evidence>
<name>A0AAN7EWI0_QUERU</name>
<evidence type="ECO:0000256" key="1">
    <source>
        <dbReference type="ARBA" id="ARBA00022614"/>
    </source>
</evidence>
<evidence type="ECO:0000259" key="6">
    <source>
        <dbReference type="Pfam" id="PF00931"/>
    </source>
</evidence>
<keyword evidence="2" id="KW-0677">Repeat</keyword>
<dbReference type="Pfam" id="PF00931">
    <property type="entry name" value="NB-ARC"/>
    <property type="match status" value="1"/>
</dbReference>
<dbReference type="InterPro" id="IPR058922">
    <property type="entry name" value="WHD_DRP"/>
</dbReference>
<dbReference type="GO" id="GO:0006952">
    <property type="term" value="P:defense response"/>
    <property type="evidence" value="ECO:0007669"/>
    <property type="project" value="UniProtKB-KW"/>
</dbReference>
<dbReference type="Pfam" id="PF25019">
    <property type="entry name" value="LRR_R13L1-DRL21"/>
    <property type="match status" value="1"/>
</dbReference>
<dbReference type="InterPro" id="IPR001611">
    <property type="entry name" value="Leu-rich_rpt"/>
</dbReference>
<keyword evidence="4" id="KW-0611">Plant defense</keyword>
<dbReference type="SUPFAM" id="SSF52058">
    <property type="entry name" value="L domain-like"/>
    <property type="match status" value="1"/>
</dbReference>
<dbReference type="FunFam" id="1.10.10.10:FF:000322">
    <property type="entry name" value="Probable disease resistance protein At1g63360"/>
    <property type="match status" value="1"/>
</dbReference>
<evidence type="ECO:0000256" key="5">
    <source>
        <dbReference type="ARBA" id="ARBA00022840"/>
    </source>
</evidence>
<accession>A0AAN7EWI0</accession>
<keyword evidence="5" id="KW-0067">ATP-binding</keyword>
<evidence type="ECO:0000256" key="4">
    <source>
        <dbReference type="ARBA" id="ARBA00022821"/>
    </source>
</evidence>
<dbReference type="EMBL" id="JAXUIC010000007">
    <property type="protein sequence ID" value="KAK4581298.1"/>
    <property type="molecule type" value="Genomic_DNA"/>
</dbReference>
<evidence type="ECO:0000256" key="2">
    <source>
        <dbReference type="ARBA" id="ARBA00022737"/>
    </source>
</evidence>
<evidence type="ECO:0000259" key="9">
    <source>
        <dbReference type="Pfam" id="PF25019"/>
    </source>
</evidence>
<feature type="domain" description="R13L1/DRL21-like LRR repeat region" evidence="9">
    <location>
        <begin position="694"/>
        <end position="820"/>
    </location>
</feature>
<dbReference type="GO" id="GO:0005524">
    <property type="term" value="F:ATP binding"/>
    <property type="evidence" value="ECO:0007669"/>
    <property type="project" value="UniProtKB-KW"/>
</dbReference>
<proteinExistence type="predicted"/>
<dbReference type="GO" id="GO:0051707">
    <property type="term" value="P:response to other organism"/>
    <property type="evidence" value="ECO:0007669"/>
    <property type="project" value="UniProtKB-ARBA"/>
</dbReference>
<dbReference type="InterPro" id="IPR027417">
    <property type="entry name" value="P-loop_NTPase"/>
</dbReference>
<dbReference type="Proteomes" id="UP001324115">
    <property type="component" value="Unassembled WGS sequence"/>
</dbReference>
<feature type="domain" description="Disease resistance N-terminal" evidence="7">
    <location>
        <begin position="11"/>
        <end position="97"/>
    </location>
</feature>
<sequence>MAEGALFHLAGNVLQLLGSIIVDEVKLASSVETEIEYLTDTVSTIRAVLLDAEMQSSHNHQIKDWLSRLKDVLHDADDLLDDFSTQVMRRKVMTKKVRLFSSSSNPLAFSPKMGHKIKAIREKLNAIAKDKEAFHFSQSLVEPQVMNRGDRKTYSFVLEDEVIGREDDKKEIMERLFDDYVVANISIIPIVGFGGLGKTTLAQLVYNDKNVQTEFEIKLWVCISDVFDVQRIVKEILEQLTDERLKESFEMLQTQLREKLNGKKYLIVLDDLWNEESNKWLLLRNLLMGGARGSRIIVTTRSESVARLIGATSFHALRGLPEEKAWNLFEKVAFENGQLPKNEAFESLGREIMRKCGGVPLAIRTIASLLCTKATENEWRSFKDYELSKITQEEENVILSTLKLSYNHLPSYLKQCFAYCRLFPKDYKIDVTTLINLWAAQGFIKLSDSKQRVEDVGREYFIVLLRRCFFQDVQKDEYDIISYCKMHDLMHDLAALVAGMESTMLTSSREYNGKKVRHVSFDLEDSFRKLSIFNVKGMKIRTILIASVGGKLRNLTCNTLVSNLNYLRTLDLSELNLRVVPHSIGELKHLRYLDLSKNRNIEFLPNSITKLLNLLILKLSGCYSLKELPWDLKKLVYLRHLDISYCLKLTHMPLGLGHLTSLEILTDFVVRQEDLKASSFNWHKKKQGRSGGGLTELKELSNLGGSLRIFELGHGEDDTVECKATNMKDKQHLQHLRLWWDEKRDDGETKFYDEMSLEGLQPHPNLRVLELGFYMGVRIPSWVSSLTNLVHFGLITNRRLQHLPSLNQLPFLKNVSLREMKALEYISDEDSVSNVLGASSSSSSSSSKTPFFPSLSSLEIYRCPKLKEWWRNEPHHLLLPSFPPSLSELYIQNCPNLISMPLIPDLTSLKVRRIAGCPLLRLHEGNSEDCPK</sequence>
<dbReference type="Gene3D" id="3.80.10.10">
    <property type="entry name" value="Ribonuclease Inhibitor"/>
    <property type="match status" value="2"/>
</dbReference>
<comment type="caution">
    <text evidence="10">The sequence shown here is derived from an EMBL/GenBank/DDBJ whole genome shotgun (WGS) entry which is preliminary data.</text>
</comment>
<dbReference type="AlphaFoldDB" id="A0AAN7EWI0"/>
<dbReference type="PANTHER" id="PTHR36766:SF38">
    <property type="entry name" value="DISEASE RESISTANCE PROTEIN RGA3"/>
    <property type="match status" value="1"/>
</dbReference>
<dbReference type="InterPro" id="IPR056789">
    <property type="entry name" value="LRR_R13L1-DRL21"/>
</dbReference>
<dbReference type="PANTHER" id="PTHR36766">
    <property type="entry name" value="PLANT BROAD-SPECTRUM MILDEW RESISTANCE PROTEIN RPW8"/>
    <property type="match status" value="1"/>
</dbReference>
<evidence type="ECO:0008006" key="12">
    <source>
        <dbReference type="Google" id="ProtNLM"/>
    </source>
</evidence>
<dbReference type="InterPro" id="IPR002182">
    <property type="entry name" value="NB-ARC"/>
</dbReference>
<dbReference type="SUPFAM" id="SSF52540">
    <property type="entry name" value="P-loop containing nucleoside triphosphate hydrolases"/>
    <property type="match status" value="1"/>
</dbReference>
<dbReference type="Pfam" id="PF00560">
    <property type="entry name" value="LRR_1"/>
    <property type="match status" value="1"/>
</dbReference>
<dbReference type="Pfam" id="PF18052">
    <property type="entry name" value="Rx_N"/>
    <property type="match status" value="1"/>
</dbReference>
<dbReference type="Gene3D" id="1.10.8.430">
    <property type="entry name" value="Helical domain of apoptotic protease-activating factors"/>
    <property type="match status" value="1"/>
</dbReference>
<dbReference type="Pfam" id="PF23559">
    <property type="entry name" value="WHD_DRP"/>
    <property type="match status" value="1"/>
</dbReference>
<keyword evidence="1" id="KW-0433">Leucine-rich repeat</keyword>
<evidence type="ECO:0000313" key="11">
    <source>
        <dbReference type="Proteomes" id="UP001324115"/>
    </source>
</evidence>
<dbReference type="GO" id="GO:0043531">
    <property type="term" value="F:ADP binding"/>
    <property type="evidence" value="ECO:0007669"/>
    <property type="project" value="InterPro"/>
</dbReference>
<gene>
    <name evidence="10" type="ORF">RGQ29_024816</name>
</gene>
<dbReference type="InterPro" id="IPR036388">
    <property type="entry name" value="WH-like_DNA-bd_sf"/>
</dbReference>
<feature type="domain" description="Disease resistance protein winged helix" evidence="8">
    <location>
        <begin position="422"/>
        <end position="494"/>
    </location>
</feature>
<dbReference type="Gene3D" id="1.10.10.10">
    <property type="entry name" value="Winged helix-like DNA-binding domain superfamily/Winged helix DNA-binding domain"/>
    <property type="match status" value="1"/>
</dbReference>
<dbReference type="FunFam" id="3.40.50.300:FF:001091">
    <property type="entry name" value="Probable disease resistance protein At1g61300"/>
    <property type="match status" value="1"/>
</dbReference>
<keyword evidence="3" id="KW-0547">Nucleotide-binding</keyword>
<dbReference type="Gene3D" id="3.40.50.300">
    <property type="entry name" value="P-loop containing nucleotide triphosphate hydrolases"/>
    <property type="match status" value="1"/>
</dbReference>
<reference evidence="10 11" key="1">
    <citation type="journal article" date="2023" name="G3 (Bethesda)">
        <title>A haplotype-resolved chromosome-scale genome for Quercus rubra L. provides insights into the genetics of adaptive traits for red oak species.</title>
        <authorList>
            <person name="Kapoor B."/>
            <person name="Jenkins J."/>
            <person name="Schmutz J."/>
            <person name="Zhebentyayeva T."/>
            <person name="Kuelheim C."/>
            <person name="Coggeshall M."/>
            <person name="Heim C."/>
            <person name="Lasky J.R."/>
            <person name="Leites L."/>
            <person name="Islam-Faridi N."/>
            <person name="Romero-Severson J."/>
            <person name="DeLeo V.L."/>
            <person name="Lucas S.M."/>
            <person name="Lazic D."/>
            <person name="Gailing O."/>
            <person name="Carlson J."/>
            <person name="Staton M."/>
        </authorList>
    </citation>
    <scope>NUCLEOTIDE SEQUENCE [LARGE SCALE GENOMIC DNA]</scope>
    <source>
        <strain evidence="10">Pseudo-F2</strain>
    </source>
</reference>
<dbReference type="Gene3D" id="1.20.5.4130">
    <property type="match status" value="1"/>
</dbReference>
<dbReference type="InterPro" id="IPR042197">
    <property type="entry name" value="Apaf_helical"/>
</dbReference>
<organism evidence="10 11">
    <name type="scientific">Quercus rubra</name>
    <name type="common">Northern red oak</name>
    <name type="synonym">Quercus borealis</name>
    <dbReference type="NCBI Taxonomy" id="3512"/>
    <lineage>
        <taxon>Eukaryota</taxon>
        <taxon>Viridiplantae</taxon>
        <taxon>Streptophyta</taxon>
        <taxon>Embryophyta</taxon>
        <taxon>Tracheophyta</taxon>
        <taxon>Spermatophyta</taxon>
        <taxon>Magnoliopsida</taxon>
        <taxon>eudicotyledons</taxon>
        <taxon>Gunneridae</taxon>
        <taxon>Pentapetalae</taxon>
        <taxon>rosids</taxon>
        <taxon>fabids</taxon>
        <taxon>Fagales</taxon>
        <taxon>Fagaceae</taxon>
        <taxon>Quercus</taxon>
    </lineage>
</organism>
<evidence type="ECO:0000313" key="10">
    <source>
        <dbReference type="EMBL" id="KAK4581298.1"/>
    </source>
</evidence>
<dbReference type="PRINTS" id="PR00364">
    <property type="entry name" value="DISEASERSIST"/>
</dbReference>
<protein>
    <recommendedName>
        <fullName evidence="12">Disease resistance protein RGA3</fullName>
    </recommendedName>
</protein>
<dbReference type="InterPro" id="IPR041118">
    <property type="entry name" value="Rx_N"/>
</dbReference>
<feature type="domain" description="NB-ARC" evidence="6">
    <location>
        <begin position="166"/>
        <end position="336"/>
    </location>
</feature>
<dbReference type="InterPro" id="IPR032675">
    <property type="entry name" value="LRR_dom_sf"/>
</dbReference>
<evidence type="ECO:0000259" key="8">
    <source>
        <dbReference type="Pfam" id="PF23559"/>
    </source>
</evidence>